<proteinExistence type="predicted"/>
<dbReference type="SUPFAM" id="SSF102114">
    <property type="entry name" value="Radical SAM enzymes"/>
    <property type="match status" value="1"/>
</dbReference>
<reference evidence="1 2" key="1">
    <citation type="submission" date="2019-03" db="EMBL/GenBank/DDBJ databases">
        <title>Lake Tanganyika Metagenome-Assembled Genomes (MAGs).</title>
        <authorList>
            <person name="Tran P."/>
        </authorList>
    </citation>
    <scope>NUCLEOTIDE SEQUENCE [LARGE SCALE GENOMIC DNA]</scope>
    <source>
        <strain evidence="1">K_DeepCast_65m_m2_236</strain>
    </source>
</reference>
<dbReference type="Gene3D" id="3.20.20.70">
    <property type="entry name" value="Aldolase class I"/>
    <property type="match status" value="1"/>
</dbReference>
<dbReference type="InterPro" id="IPR013785">
    <property type="entry name" value="Aldolase_TIM"/>
</dbReference>
<name>A0A937X611_9BACT</name>
<dbReference type="Proteomes" id="UP000703893">
    <property type="component" value="Unassembled WGS sequence"/>
</dbReference>
<comment type="caution">
    <text evidence="1">The sequence shown here is derived from an EMBL/GenBank/DDBJ whole genome shotgun (WGS) entry which is preliminary data.</text>
</comment>
<dbReference type="EMBL" id="VGJX01001028">
    <property type="protein sequence ID" value="MBM3276443.1"/>
    <property type="molecule type" value="Genomic_DNA"/>
</dbReference>
<sequence>MIDTIVLKTAAPCNLACTYCYEYQAGDNSWKTMPKHVDVATAERLGSRICEYATGHGLKRFQVML</sequence>
<organism evidence="1 2">
    <name type="scientific">Candidatus Tanganyikabacteria bacterium</name>
    <dbReference type="NCBI Taxonomy" id="2961651"/>
    <lineage>
        <taxon>Bacteria</taxon>
        <taxon>Bacillati</taxon>
        <taxon>Candidatus Sericytochromatia</taxon>
        <taxon>Candidatus Tanganyikabacteria</taxon>
    </lineage>
</organism>
<protein>
    <submittedName>
        <fullName evidence="1">FxsB family radical SAM/SPASM domain protein</fullName>
    </submittedName>
</protein>
<dbReference type="AlphaFoldDB" id="A0A937X611"/>
<feature type="non-terminal residue" evidence="1">
    <location>
        <position position="65"/>
    </location>
</feature>
<dbReference type="InterPro" id="IPR058240">
    <property type="entry name" value="rSAM_sf"/>
</dbReference>
<gene>
    <name evidence="1" type="ORF">FJZ00_14910</name>
</gene>
<evidence type="ECO:0000313" key="1">
    <source>
        <dbReference type="EMBL" id="MBM3276443.1"/>
    </source>
</evidence>
<evidence type="ECO:0000313" key="2">
    <source>
        <dbReference type="Proteomes" id="UP000703893"/>
    </source>
</evidence>
<accession>A0A937X611</accession>